<comment type="caution">
    <text evidence="1">The sequence shown here is derived from an EMBL/GenBank/DDBJ whole genome shotgun (WGS) entry which is preliminary data.</text>
</comment>
<reference evidence="1 2" key="1">
    <citation type="journal article" date="2019" name="Sci. Rep.">
        <title>Orb-weaving spider Araneus ventricosus genome elucidates the spidroin gene catalogue.</title>
        <authorList>
            <person name="Kono N."/>
            <person name="Nakamura H."/>
            <person name="Ohtoshi R."/>
            <person name="Moran D.A.P."/>
            <person name="Shinohara A."/>
            <person name="Yoshida Y."/>
            <person name="Fujiwara M."/>
            <person name="Mori M."/>
            <person name="Tomita M."/>
            <person name="Arakawa K."/>
        </authorList>
    </citation>
    <scope>NUCLEOTIDE SEQUENCE [LARGE SCALE GENOMIC DNA]</scope>
</reference>
<dbReference type="AlphaFoldDB" id="A0A4Y2E790"/>
<proteinExistence type="predicted"/>
<gene>
    <name evidence="1" type="ORF">AVEN_50367_1</name>
</gene>
<organism evidence="1 2">
    <name type="scientific">Araneus ventricosus</name>
    <name type="common">Orbweaver spider</name>
    <name type="synonym">Epeira ventricosa</name>
    <dbReference type="NCBI Taxonomy" id="182803"/>
    <lineage>
        <taxon>Eukaryota</taxon>
        <taxon>Metazoa</taxon>
        <taxon>Ecdysozoa</taxon>
        <taxon>Arthropoda</taxon>
        <taxon>Chelicerata</taxon>
        <taxon>Arachnida</taxon>
        <taxon>Araneae</taxon>
        <taxon>Araneomorphae</taxon>
        <taxon>Entelegynae</taxon>
        <taxon>Araneoidea</taxon>
        <taxon>Araneidae</taxon>
        <taxon>Araneus</taxon>
    </lineage>
</organism>
<accession>A0A4Y2E790</accession>
<evidence type="ECO:0000313" key="2">
    <source>
        <dbReference type="Proteomes" id="UP000499080"/>
    </source>
</evidence>
<dbReference type="EMBL" id="BGPR01000530">
    <property type="protein sequence ID" value="GBM25032.1"/>
    <property type="molecule type" value="Genomic_DNA"/>
</dbReference>
<sequence>MSNLLQACCKLKLLSGKLVSCLFKGLLRALLRRKKEPLPPSKASEPGIEPAFPDLKGKRNNLYTERGYTRWDRWFTKSLSTSIFRDWFPKQFARKYFRGQPTESEMATFPQPSLLSGKIHAFFISVPDSTYSILYQEQLDSWSGWLKLWREKDEEFCCWLRMSDNTGVDNKNQRKMLLRETD</sequence>
<dbReference type="Proteomes" id="UP000499080">
    <property type="component" value="Unassembled WGS sequence"/>
</dbReference>
<name>A0A4Y2E790_ARAVE</name>
<protein>
    <submittedName>
        <fullName evidence="1">Uncharacterized protein</fullName>
    </submittedName>
</protein>
<evidence type="ECO:0000313" key="1">
    <source>
        <dbReference type="EMBL" id="GBM25032.1"/>
    </source>
</evidence>
<keyword evidence="2" id="KW-1185">Reference proteome</keyword>